<proteinExistence type="predicted"/>
<feature type="chain" id="PRO_5020790411" description="Ig-like domain-containing protein" evidence="2">
    <location>
        <begin position="24"/>
        <end position="55"/>
    </location>
</feature>
<name>A0A4P9Z1N3_9FUNG</name>
<dbReference type="AlphaFoldDB" id="A0A4P9Z1N3"/>
<feature type="signal peptide" evidence="2">
    <location>
        <begin position="1"/>
        <end position="23"/>
    </location>
</feature>
<evidence type="ECO:0000256" key="2">
    <source>
        <dbReference type="SAM" id="SignalP"/>
    </source>
</evidence>
<dbReference type="EMBL" id="KZ989469">
    <property type="protein sequence ID" value="RKP26266.1"/>
    <property type="molecule type" value="Genomic_DNA"/>
</dbReference>
<evidence type="ECO:0008006" key="5">
    <source>
        <dbReference type="Google" id="ProtNLM"/>
    </source>
</evidence>
<keyword evidence="4" id="KW-1185">Reference proteome</keyword>
<dbReference type="Proteomes" id="UP000278143">
    <property type="component" value="Unassembled WGS sequence"/>
</dbReference>
<reference evidence="4" key="1">
    <citation type="journal article" date="2018" name="Nat. Microbiol.">
        <title>Leveraging single-cell genomics to expand the fungal tree of life.</title>
        <authorList>
            <person name="Ahrendt S.R."/>
            <person name="Quandt C.A."/>
            <person name="Ciobanu D."/>
            <person name="Clum A."/>
            <person name="Salamov A."/>
            <person name="Andreopoulos B."/>
            <person name="Cheng J.F."/>
            <person name="Woyke T."/>
            <person name="Pelin A."/>
            <person name="Henrissat B."/>
            <person name="Reynolds N.K."/>
            <person name="Benny G.L."/>
            <person name="Smith M.E."/>
            <person name="James T.Y."/>
            <person name="Grigoriev I.V."/>
        </authorList>
    </citation>
    <scope>NUCLEOTIDE SEQUENCE [LARGE SCALE GENOMIC DNA]</scope>
    <source>
        <strain evidence="4">Benny S71-1</strain>
    </source>
</reference>
<feature type="region of interest" description="Disordered" evidence="1">
    <location>
        <begin position="34"/>
        <end position="55"/>
    </location>
</feature>
<accession>A0A4P9Z1N3</accession>
<organism evidence="3 4">
    <name type="scientific">Syncephalis pseudoplumigaleata</name>
    <dbReference type="NCBI Taxonomy" id="1712513"/>
    <lineage>
        <taxon>Eukaryota</taxon>
        <taxon>Fungi</taxon>
        <taxon>Fungi incertae sedis</taxon>
        <taxon>Zoopagomycota</taxon>
        <taxon>Zoopagomycotina</taxon>
        <taxon>Zoopagomycetes</taxon>
        <taxon>Zoopagales</taxon>
        <taxon>Piptocephalidaceae</taxon>
        <taxon>Syncephalis</taxon>
    </lineage>
</organism>
<evidence type="ECO:0000313" key="4">
    <source>
        <dbReference type="Proteomes" id="UP000278143"/>
    </source>
</evidence>
<protein>
    <recommendedName>
        <fullName evidence="5">Ig-like domain-containing protein</fullName>
    </recommendedName>
</protein>
<evidence type="ECO:0000313" key="3">
    <source>
        <dbReference type="EMBL" id="RKP26266.1"/>
    </source>
</evidence>
<keyword evidence="2" id="KW-0732">Signal</keyword>
<gene>
    <name evidence="3" type="ORF">SYNPS1DRAFT_21937</name>
</gene>
<sequence length="55" mass="5352">MKLSAAIFAAAALLAIAAASVEAHPGFTKVPTPGATCTPGSEPTATLVCEPDGRA</sequence>
<evidence type="ECO:0000256" key="1">
    <source>
        <dbReference type="SAM" id="MobiDB-lite"/>
    </source>
</evidence>